<dbReference type="AlphaFoldDB" id="A0A1K2HYR6"/>
<dbReference type="PROSITE" id="PS50949">
    <property type="entry name" value="HTH_GNTR"/>
    <property type="match status" value="1"/>
</dbReference>
<dbReference type="EMBL" id="FPKU01000001">
    <property type="protein sequence ID" value="SFZ83771.1"/>
    <property type="molecule type" value="Genomic_DNA"/>
</dbReference>
<name>A0A1K2HYR6_9HYPH</name>
<dbReference type="OrthoDB" id="9789310at2"/>
<dbReference type="SMART" id="SM00895">
    <property type="entry name" value="FCD"/>
    <property type="match status" value="1"/>
</dbReference>
<dbReference type="SUPFAM" id="SSF48008">
    <property type="entry name" value="GntR ligand-binding domain-like"/>
    <property type="match status" value="1"/>
</dbReference>
<dbReference type="InterPro" id="IPR000524">
    <property type="entry name" value="Tscrpt_reg_HTH_GntR"/>
</dbReference>
<keyword evidence="6" id="KW-1185">Reference proteome</keyword>
<dbReference type="Pfam" id="PF00392">
    <property type="entry name" value="GntR"/>
    <property type="match status" value="1"/>
</dbReference>
<dbReference type="InterPro" id="IPR008920">
    <property type="entry name" value="TF_FadR/GntR_C"/>
</dbReference>
<dbReference type="GO" id="GO:0003700">
    <property type="term" value="F:DNA-binding transcription factor activity"/>
    <property type="evidence" value="ECO:0007669"/>
    <property type="project" value="InterPro"/>
</dbReference>
<proteinExistence type="predicted"/>
<organism evidence="5 6">
    <name type="scientific">Devosia enhydra</name>
    <dbReference type="NCBI Taxonomy" id="665118"/>
    <lineage>
        <taxon>Bacteria</taxon>
        <taxon>Pseudomonadati</taxon>
        <taxon>Pseudomonadota</taxon>
        <taxon>Alphaproteobacteria</taxon>
        <taxon>Hyphomicrobiales</taxon>
        <taxon>Devosiaceae</taxon>
        <taxon>Devosia</taxon>
    </lineage>
</organism>
<accession>A0A1K2HYR6</accession>
<protein>
    <submittedName>
        <fullName evidence="5">DNA-binding transcriptional regulator, GntR family</fullName>
    </submittedName>
</protein>
<dbReference type="Gene3D" id="1.20.120.530">
    <property type="entry name" value="GntR ligand-binding domain-like"/>
    <property type="match status" value="1"/>
</dbReference>
<dbReference type="SMART" id="SM00345">
    <property type="entry name" value="HTH_GNTR"/>
    <property type="match status" value="1"/>
</dbReference>
<evidence type="ECO:0000259" key="4">
    <source>
        <dbReference type="PROSITE" id="PS50949"/>
    </source>
</evidence>
<dbReference type="PANTHER" id="PTHR43537:SF45">
    <property type="entry name" value="GNTR FAMILY REGULATORY PROTEIN"/>
    <property type="match status" value="1"/>
</dbReference>
<dbReference type="SUPFAM" id="SSF46785">
    <property type="entry name" value="Winged helix' DNA-binding domain"/>
    <property type="match status" value="1"/>
</dbReference>
<gene>
    <name evidence="5" type="ORF">SAMN02983003_1836</name>
</gene>
<keyword evidence="3" id="KW-0804">Transcription</keyword>
<dbReference type="Proteomes" id="UP000183447">
    <property type="component" value="Unassembled WGS sequence"/>
</dbReference>
<feature type="domain" description="HTH gntR-type" evidence="4">
    <location>
        <begin position="16"/>
        <end position="83"/>
    </location>
</feature>
<dbReference type="GO" id="GO:0003677">
    <property type="term" value="F:DNA binding"/>
    <property type="evidence" value="ECO:0007669"/>
    <property type="project" value="UniProtKB-KW"/>
</dbReference>
<evidence type="ECO:0000313" key="5">
    <source>
        <dbReference type="EMBL" id="SFZ83771.1"/>
    </source>
</evidence>
<dbReference type="InterPro" id="IPR036390">
    <property type="entry name" value="WH_DNA-bd_sf"/>
</dbReference>
<evidence type="ECO:0000256" key="2">
    <source>
        <dbReference type="ARBA" id="ARBA00023125"/>
    </source>
</evidence>
<evidence type="ECO:0000256" key="3">
    <source>
        <dbReference type="ARBA" id="ARBA00023163"/>
    </source>
</evidence>
<dbReference type="Pfam" id="PF07729">
    <property type="entry name" value="FCD"/>
    <property type="match status" value="1"/>
</dbReference>
<dbReference type="RefSeq" id="WP_072341205.1">
    <property type="nucleotide sequence ID" value="NZ_FPKU01000001.1"/>
</dbReference>
<reference evidence="5 6" key="1">
    <citation type="submission" date="2016-11" db="EMBL/GenBank/DDBJ databases">
        <authorList>
            <person name="Jaros S."/>
            <person name="Januszkiewicz K."/>
            <person name="Wedrychowicz H."/>
        </authorList>
    </citation>
    <scope>NUCLEOTIDE SEQUENCE [LARGE SCALE GENOMIC DNA]</scope>
    <source>
        <strain evidence="5 6">ATCC 23634</strain>
    </source>
</reference>
<dbReference type="Gene3D" id="1.10.10.10">
    <property type="entry name" value="Winged helix-like DNA-binding domain superfamily/Winged helix DNA-binding domain"/>
    <property type="match status" value="1"/>
</dbReference>
<evidence type="ECO:0000256" key="1">
    <source>
        <dbReference type="ARBA" id="ARBA00023015"/>
    </source>
</evidence>
<keyword evidence="2 5" id="KW-0238">DNA-binding</keyword>
<dbReference type="InterPro" id="IPR036388">
    <property type="entry name" value="WH-like_DNA-bd_sf"/>
</dbReference>
<dbReference type="STRING" id="665118.SAMN02983003_1836"/>
<sequence>MTDRAETGRLAFDRTRQIAPQLLEHLRERILSLDLGPGTTLSRPQLQKQFGLSQTPLRDALLKLEEEGLVTIYPQYKTLVSLIDVEQARQAHFMRRAIEVDAVRLLARERPAAAEALTRANAALAETARADDLTAFLLADRAFHHVIFVEAGLLALWPIIRRNSGNLDRLRRLNLPNVGMPKVIALHARVAEAIASGNADAAGSAMHEHLSFTLAVLSRAREGYPGLVV</sequence>
<keyword evidence="1" id="KW-0805">Transcription regulation</keyword>
<evidence type="ECO:0000313" key="6">
    <source>
        <dbReference type="Proteomes" id="UP000183447"/>
    </source>
</evidence>
<dbReference type="InterPro" id="IPR011711">
    <property type="entry name" value="GntR_C"/>
</dbReference>
<dbReference type="PANTHER" id="PTHR43537">
    <property type="entry name" value="TRANSCRIPTIONAL REGULATOR, GNTR FAMILY"/>
    <property type="match status" value="1"/>
</dbReference>